<dbReference type="InterPro" id="IPR000835">
    <property type="entry name" value="HTH_MarR-typ"/>
</dbReference>
<dbReference type="PANTHER" id="PTHR33164">
    <property type="entry name" value="TRANSCRIPTIONAL REGULATOR, MARR FAMILY"/>
    <property type="match status" value="1"/>
</dbReference>
<protein>
    <submittedName>
        <fullName evidence="5">Regulatory protein MarR</fullName>
    </submittedName>
</protein>
<keyword evidence="6" id="KW-1185">Reference proteome</keyword>
<dbReference type="SMART" id="SM00347">
    <property type="entry name" value="HTH_MARR"/>
    <property type="match status" value="1"/>
</dbReference>
<evidence type="ECO:0000313" key="6">
    <source>
        <dbReference type="Proteomes" id="UP000007360"/>
    </source>
</evidence>
<evidence type="ECO:0000256" key="2">
    <source>
        <dbReference type="ARBA" id="ARBA00023125"/>
    </source>
</evidence>
<dbReference type="InterPro" id="IPR039422">
    <property type="entry name" value="MarR/SlyA-like"/>
</dbReference>
<dbReference type="GO" id="GO:0003677">
    <property type="term" value="F:DNA binding"/>
    <property type="evidence" value="ECO:0007669"/>
    <property type="project" value="UniProtKB-KW"/>
</dbReference>
<dbReference type="AlphaFoldDB" id="K2RPU4"/>
<dbReference type="OrthoDB" id="70108at2157"/>
<dbReference type="InterPro" id="IPR036388">
    <property type="entry name" value="WH-like_DNA-bd_sf"/>
</dbReference>
<dbReference type="SUPFAM" id="SSF46785">
    <property type="entry name" value="Winged helix' DNA-binding domain"/>
    <property type="match status" value="1"/>
</dbReference>
<dbReference type="PATRIC" id="fig|1204725.3.peg.2440"/>
<dbReference type="InterPro" id="IPR036390">
    <property type="entry name" value="WH_DNA-bd_sf"/>
</dbReference>
<proteinExistence type="predicted"/>
<name>K2RPU4_METFP</name>
<sequence>MENNFYKWLESPEEMTGILFWKITYLWQREINKNLKDVDLTHSHFALLSGVAWLEKQGDPITQIKLANFTQTNAMVTSKIIRTLEGKGFIGRTSEGKDSRAKYLYITPKGSTTLNKALIIVENTNKEFFKVLGHEKKQFDKNLLNILYSNYDKGE</sequence>
<dbReference type="Pfam" id="PF01047">
    <property type="entry name" value="MarR"/>
    <property type="match status" value="1"/>
</dbReference>
<keyword evidence="1" id="KW-0805">Transcription regulation</keyword>
<accession>K2RPU4</accession>
<feature type="domain" description="HTH marR-type" evidence="4">
    <location>
        <begin position="1"/>
        <end position="149"/>
    </location>
</feature>
<reference evidence="5 6" key="1">
    <citation type="journal article" date="2012" name="J. Bacteriol.">
        <title>Draft genome sequence of Methanobacterium formicicum DSM 3637, an archaebacterium isolated from the methane producer amoeba Pelomyxa palustris.</title>
        <authorList>
            <person name="Gutierrez G."/>
        </authorList>
    </citation>
    <scope>NUCLEOTIDE SEQUENCE [LARGE SCALE GENOMIC DNA]</scope>
    <source>
        <strain evidence="6">DSM 3637 / PP1</strain>
    </source>
</reference>
<keyword evidence="3" id="KW-0804">Transcription</keyword>
<dbReference type="GO" id="GO:0003700">
    <property type="term" value="F:DNA-binding transcription factor activity"/>
    <property type="evidence" value="ECO:0007669"/>
    <property type="project" value="InterPro"/>
</dbReference>
<evidence type="ECO:0000259" key="4">
    <source>
        <dbReference type="PROSITE" id="PS50995"/>
    </source>
</evidence>
<dbReference type="PROSITE" id="PS50995">
    <property type="entry name" value="HTH_MARR_2"/>
    <property type="match status" value="1"/>
</dbReference>
<dbReference type="EMBL" id="AMPO01000013">
    <property type="protein sequence ID" value="EKF84760.1"/>
    <property type="molecule type" value="Genomic_DNA"/>
</dbReference>
<dbReference type="GO" id="GO:0006950">
    <property type="term" value="P:response to stress"/>
    <property type="evidence" value="ECO:0007669"/>
    <property type="project" value="TreeGrafter"/>
</dbReference>
<evidence type="ECO:0000256" key="1">
    <source>
        <dbReference type="ARBA" id="ARBA00023015"/>
    </source>
</evidence>
<dbReference type="PANTHER" id="PTHR33164:SF64">
    <property type="entry name" value="TRANSCRIPTIONAL REGULATOR SLYA"/>
    <property type="match status" value="1"/>
</dbReference>
<dbReference type="Proteomes" id="UP000007360">
    <property type="component" value="Unassembled WGS sequence"/>
</dbReference>
<comment type="caution">
    <text evidence="5">The sequence shown here is derived from an EMBL/GenBank/DDBJ whole genome shotgun (WGS) entry which is preliminary data.</text>
</comment>
<keyword evidence="2" id="KW-0238">DNA-binding</keyword>
<organism evidence="5 6">
    <name type="scientific">Methanobacterium formicicum (strain DSM 3637 / PP1)</name>
    <dbReference type="NCBI Taxonomy" id="1204725"/>
    <lineage>
        <taxon>Archaea</taxon>
        <taxon>Methanobacteriati</taxon>
        <taxon>Methanobacteriota</taxon>
        <taxon>Methanomada group</taxon>
        <taxon>Methanobacteria</taxon>
        <taxon>Methanobacteriales</taxon>
        <taxon>Methanobacteriaceae</taxon>
        <taxon>Methanobacterium</taxon>
    </lineage>
</organism>
<dbReference type="Gene3D" id="1.10.10.10">
    <property type="entry name" value="Winged helix-like DNA-binding domain superfamily/Winged helix DNA-binding domain"/>
    <property type="match status" value="1"/>
</dbReference>
<gene>
    <name evidence="5" type="ORF">A994_12141</name>
</gene>
<evidence type="ECO:0000313" key="5">
    <source>
        <dbReference type="EMBL" id="EKF84760.1"/>
    </source>
</evidence>
<evidence type="ECO:0000256" key="3">
    <source>
        <dbReference type="ARBA" id="ARBA00023163"/>
    </source>
</evidence>
<dbReference type="RefSeq" id="WP_004031956.1">
    <property type="nucleotide sequence ID" value="NZ_AMPO01000013.1"/>
</dbReference>